<feature type="compositionally biased region" description="Acidic residues" evidence="2">
    <location>
        <begin position="707"/>
        <end position="719"/>
    </location>
</feature>
<feature type="compositionally biased region" description="Low complexity" evidence="2">
    <location>
        <begin position="391"/>
        <end position="429"/>
    </location>
</feature>
<feature type="region of interest" description="Disordered" evidence="2">
    <location>
        <begin position="280"/>
        <end position="305"/>
    </location>
</feature>
<feature type="region of interest" description="Disordered" evidence="2">
    <location>
        <begin position="1"/>
        <end position="202"/>
    </location>
</feature>
<dbReference type="OrthoDB" id="3204900at2759"/>
<feature type="compositionally biased region" description="Polar residues" evidence="2">
    <location>
        <begin position="430"/>
        <end position="442"/>
    </location>
</feature>
<feature type="compositionally biased region" description="Polar residues" evidence="2">
    <location>
        <begin position="591"/>
        <end position="603"/>
    </location>
</feature>
<feature type="compositionally biased region" description="Low complexity" evidence="2">
    <location>
        <begin position="61"/>
        <end position="77"/>
    </location>
</feature>
<feature type="compositionally biased region" description="Basic and acidic residues" evidence="2">
    <location>
        <begin position="581"/>
        <end position="590"/>
    </location>
</feature>
<feature type="compositionally biased region" description="Low complexity" evidence="2">
    <location>
        <begin position="644"/>
        <end position="689"/>
    </location>
</feature>
<feature type="region of interest" description="Disordered" evidence="2">
    <location>
        <begin position="516"/>
        <end position="537"/>
    </location>
</feature>
<feature type="compositionally biased region" description="Low complexity" evidence="2">
    <location>
        <begin position="150"/>
        <end position="161"/>
    </location>
</feature>
<accession>A0A9P5ZFM3</accession>
<feature type="compositionally biased region" description="Polar residues" evidence="2">
    <location>
        <begin position="132"/>
        <end position="145"/>
    </location>
</feature>
<protein>
    <submittedName>
        <fullName evidence="3">Uncharacterized protein</fullName>
    </submittedName>
</protein>
<dbReference type="Proteomes" id="UP000807469">
    <property type="component" value="Unassembled WGS sequence"/>
</dbReference>
<evidence type="ECO:0000313" key="3">
    <source>
        <dbReference type="EMBL" id="KAF9486223.1"/>
    </source>
</evidence>
<feature type="region of interest" description="Disordered" evidence="2">
    <location>
        <begin position="742"/>
        <end position="779"/>
    </location>
</feature>
<evidence type="ECO:0000313" key="4">
    <source>
        <dbReference type="Proteomes" id="UP000807469"/>
    </source>
</evidence>
<feature type="compositionally biased region" description="Polar residues" evidence="2">
    <location>
        <begin position="690"/>
        <end position="701"/>
    </location>
</feature>
<feature type="compositionally biased region" description="Low complexity" evidence="2">
    <location>
        <begin position="282"/>
        <end position="305"/>
    </location>
</feature>
<proteinExistence type="predicted"/>
<feature type="compositionally biased region" description="Low complexity" evidence="2">
    <location>
        <begin position="559"/>
        <end position="571"/>
    </location>
</feature>
<feature type="compositionally biased region" description="Polar residues" evidence="2">
    <location>
        <begin position="191"/>
        <end position="202"/>
    </location>
</feature>
<feature type="compositionally biased region" description="Low complexity" evidence="2">
    <location>
        <begin position="21"/>
        <end position="51"/>
    </location>
</feature>
<gene>
    <name evidence="3" type="ORF">BDN70DRAFT_870310</name>
</gene>
<organism evidence="3 4">
    <name type="scientific">Pholiota conissans</name>
    <dbReference type="NCBI Taxonomy" id="109636"/>
    <lineage>
        <taxon>Eukaryota</taxon>
        <taxon>Fungi</taxon>
        <taxon>Dikarya</taxon>
        <taxon>Basidiomycota</taxon>
        <taxon>Agaricomycotina</taxon>
        <taxon>Agaricomycetes</taxon>
        <taxon>Agaricomycetidae</taxon>
        <taxon>Agaricales</taxon>
        <taxon>Agaricineae</taxon>
        <taxon>Strophariaceae</taxon>
        <taxon>Pholiota</taxon>
    </lineage>
</organism>
<reference evidence="3" key="1">
    <citation type="submission" date="2020-11" db="EMBL/GenBank/DDBJ databases">
        <authorList>
            <consortium name="DOE Joint Genome Institute"/>
            <person name="Ahrendt S."/>
            <person name="Riley R."/>
            <person name="Andreopoulos W."/>
            <person name="Labutti K."/>
            <person name="Pangilinan J."/>
            <person name="Ruiz-Duenas F.J."/>
            <person name="Barrasa J.M."/>
            <person name="Sanchez-Garcia M."/>
            <person name="Camarero S."/>
            <person name="Miyauchi S."/>
            <person name="Serrano A."/>
            <person name="Linde D."/>
            <person name="Babiker R."/>
            <person name="Drula E."/>
            <person name="Ayuso-Fernandez I."/>
            <person name="Pacheco R."/>
            <person name="Padilla G."/>
            <person name="Ferreira P."/>
            <person name="Barriuso J."/>
            <person name="Kellner H."/>
            <person name="Castanera R."/>
            <person name="Alfaro M."/>
            <person name="Ramirez L."/>
            <person name="Pisabarro A.G."/>
            <person name="Kuo A."/>
            <person name="Tritt A."/>
            <person name="Lipzen A."/>
            <person name="He G."/>
            <person name="Yan M."/>
            <person name="Ng V."/>
            <person name="Cullen D."/>
            <person name="Martin F."/>
            <person name="Rosso M.-N."/>
            <person name="Henrissat B."/>
            <person name="Hibbett D."/>
            <person name="Martinez A.T."/>
            <person name="Grigoriev I.V."/>
        </authorList>
    </citation>
    <scope>NUCLEOTIDE SEQUENCE</scope>
    <source>
        <strain evidence="3">CIRM-BRFM 674</strain>
    </source>
</reference>
<evidence type="ECO:0000256" key="2">
    <source>
        <dbReference type="SAM" id="MobiDB-lite"/>
    </source>
</evidence>
<evidence type="ECO:0000256" key="1">
    <source>
        <dbReference type="SAM" id="Coils"/>
    </source>
</evidence>
<feature type="region of interest" description="Disordered" evidence="2">
    <location>
        <begin position="380"/>
        <end position="460"/>
    </location>
</feature>
<sequence>MHAKALSSPPSSFRNSALQTSSSSGAEPSSSGSNSTSKRQSMSGASSSSAGPRPLHLALGSVVSPSTALSSPSTSSLGGQVPDEANDFQVLTSKRDSIQSASSSRGPLSPTVASLRKDTASRKRSSIAYIPSTPNSPSYLQTNRYNDLDSFSAAPSPLSSSHARTTFPADGKGSGLVRTSSLGRKEPKTPRSASYNDRSSTGSMLANSDLNIANAMAHLKERPPLTLNEKHADLLHFIAQKESKCLELRSQLAVHEAELLQLKRKWEKIVNRGFEKALSPNTASTSLHSSTSSAAPSYPAESTSPNNSAGYFPALNSANTNAPATVVLEGIKESMQGMSRLIVAGLGSIAHVNPAPETIPAHSAGVNPNAPLPLRLGSAQRRANDSGHGQTESQSSSSTTMSATSNTTSSSFLSASTASSATSAGSSSSMTDNTMKKSGTSEAETESEFGEFTDGQTRQRSATLTEHLIVEDTGATPMMSPNPRFQRRKLVVDDASLSSLANSNISGTAGGSLLLSGSQHATDSSSKDDFDWDEGWDEPSTEAQFSELFLESNITTTTKKAASSNSAVSTAYTPTATMDSRQSRAHESDGTKSPLSPTQAHMSSWVGSVGKKWGEIKGSSAFSKNQKRASVLLSDIQQTFVSSLMSPLPPSSDSSKSAYPTPTTPSSYTALSSNASHLRTPTTPLPKTLESPNNTSNTLPQRRSLIDDSDDESFGESADDTIKTNMPPQMPLAARMMSSSVMVPDAAPPPAVKAKRSADKNLKTSVVNTKVDDDDEWNW</sequence>
<keyword evidence="1" id="KW-0175">Coiled coil</keyword>
<comment type="caution">
    <text evidence="3">The sequence shown here is derived from an EMBL/GenBank/DDBJ whole genome shotgun (WGS) entry which is preliminary data.</text>
</comment>
<dbReference type="AlphaFoldDB" id="A0A9P5ZFM3"/>
<feature type="region of interest" description="Disordered" evidence="2">
    <location>
        <begin position="644"/>
        <end position="728"/>
    </location>
</feature>
<keyword evidence="4" id="KW-1185">Reference proteome</keyword>
<dbReference type="EMBL" id="MU155131">
    <property type="protein sequence ID" value="KAF9486223.1"/>
    <property type="molecule type" value="Genomic_DNA"/>
</dbReference>
<name>A0A9P5ZFM3_9AGAR</name>
<feature type="compositionally biased region" description="Polar residues" evidence="2">
    <location>
        <begin position="8"/>
        <end position="20"/>
    </location>
</feature>
<feature type="coiled-coil region" evidence="1">
    <location>
        <begin position="238"/>
        <end position="265"/>
    </location>
</feature>
<feature type="region of interest" description="Disordered" evidence="2">
    <location>
        <begin position="559"/>
        <end position="603"/>
    </location>
</feature>